<organism evidence="6 7">
    <name type="scientific">Sistotremastrum niveocremeum HHB9708</name>
    <dbReference type="NCBI Taxonomy" id="1314777"/>
    <lineage>
        <taxon>Eukaryota</taxon>
        <taxon>Fungi</taxon>
        <taxon>Dikarya</taxon>
        <taxon>Basidiomycota</taxon>
        <taxon>Agaricomycotina</taxon>
        <taxon>Agaricomycetes</taxon>
        <taxon>Sistotremastrales</taxon>
        <taxon>Sistotremastraceae</taxon>
        <taxon>Sertulicium</taxon>
        <taxon>Sertulicium niveocremeum</taxon>
    </lineage>
</organism>
<dbReference type="InterPro" id="IPR044769">
    <property type="entry name" value="PIKfyve_PIPKc"/>
</dbReference>
<keyword evidence="7" id="KW-1185">Reference proteome</keyword>
<dbReference type="Gene3D" id="3.30.810.10">
    <property type="entry name" value="2-Layer Sandwich"/>
    <property type="match status" value="1"/>
</dbReference>
<feature type="compositionally biased region" description="Polar residues" evidence="4">
    <location>
        <begin position="1157"/>
        <end position="1185"/>
    </location>
</feature>
<dbReference type="OrthoDB" id="158357at2759"/>
<accession>A0A164WSM6</accession>
<dbReference type="CDD" id="cd17300">
    <property type="entry name" value="PIPKc_PIKfyve"/>
    <property type="match status" value="1"/>
</dbReference>
<dbReference type="InterPro" id="IPR002498">
    <property type="entry name" value="PInositol-4-P-4/5-kinase_core"/>
</dbReference>
<evidence type="ECO:0000256" key="1">
    <source>
        <dbReference type="ARBA" id="ARBA00022741"/>
    </source>
</evidence>
<name>A0A164WSM6_9AGAM</name>
<dbReference type="EMBL" id="KV419402">
    <property type="protein sequence ID" value="KZS95319.1"/>
    <property type="molecule type" value="Genomic_DNA"/>
</dbReference>
<gene>
    <name evidence="6" type="ORF">SISNIDRAFT_484174</name>
</gene>
<dbReference type="GO" id="GO:0010008">
    <property type="term" value="C:endosome membrane"/>
    <property type="evidence" value="ECO:0007669"/>
    <property type="project" value="TreeGrafter"/>
</dbReference>
<proteinExistence type="predicted"/>
<keyword evidence="3" id="KW-0418">Kinase</keyword>
<keyword evidence="2 3" id="KW-0067">ATP-binding</keyword>
<keyword evidence="3" id="KW-0808">Transferase</keyword>
<dbReference type="InterPro" id="IPR027484">
    <property type="entry name" value="PInositol-4-P-5-kinase_N"/>
</dbReference>
<feature type="region of interest" description="Disordered" evidence="4">
    <location>
        <begin position="750"/>
        <end position="811"/>
    </location>
</feature>
<evidence type="ECO:0000313" key="7">
    <source>
        <dbReference type="Proteomes" id="UP000076722"/>
    </source>
</evidence>
<feature type="compositionally biased region" description="Basic and acidic residues" evidence="4">
    <location>
        <begin position="678"/>
        <end position="698"/>
    </location>
</feature>
<dbReference type="InterPro" id="IPR027483">
    <property type="entry name" value="PInositol-4-P-4/5-kinase_C_sf"/>
</dbReference>
<feature type="region of interest" description="Disordered" evidence="4">
    <location>
        <begin position="928"/>
        <end position="954"/>
    </location>
</feature>
<feature type="region of interest" description="Disordered" evidence="4">
    <location>
        <begin position="1"/>
        <end position="27"/>
    </location>
</feature>
<feature type="compositionally biased region" description="Pro residues" evidence="4">
    <location>
        <begin position="8"/>
        <end position="22"/>
    </location>
</feature>
<evidence type="ECO:0000256" key="4">
    <source>
        <dbReference type="SAM" id="MobiDB-lite"/>
    </source>
</evidence>
<feature type="compositionally biased region" description="Polar residues" evidence="4">
    <location>
        <begin position="1096"/>
        <end position="1132"/>
    </location>
</feature>
<feature type="region of interest" description="Disordered" evidence="4">
    <location>
        <begin position="678"/>
        <end position="711"/>
    </location>
</feature>
<feature type="region of interest" description="Disordered" evidence="4">
    <location>
        <begin position="1087"/>
        <end position="1132"/>
    </location>
</feature>
<feature type="region of interest" description="Disordered" evidence="4">
    <location>
        <begin position="1148"/>
        <end position="1185"/>
    </location>
</feature>
<feature type="region of interest" description="Disordered" evidence="4">
    <location>
        <begin position="98"/>
        <end position="131"/>
    </location>
</feature>
<keyword evidence="1 3" id="KW-0547">Nucleotide-binding</keyword>
<dbReference type="Gene3D" id="3.30.800.10">
    <property type="entry name" value="Phosphatidylinositol Phosphate Kinase II Beta"/>
    <property type="match status" value="1"/>
</dbReference>
<dbReference type="GO" id="GO:0046854">
    <property type="term" value="P:phosphatidylinositol phosphate biosynthetic process"/>
    <property type="evidence" value="ECO:0007669"/>
    <property type="project" value="TreeGrafter"/>
</dbReference>
<evidence type="ECO:0000259" key="5">
    <source>
        <dbReference type="PROSITE" id="PS51455"/>
    </source>
</evidence>
<dbReference type="PANTHER" id="PTHR45748:SF7">
    <property type="entry name" value="1-PHOSPHATIDYLINOSITOL 3-PHOSPHATE 5-KINASE-RELATED"/>
    <property type="match status" value="1"/>
</dbReference>
<sequence length="1538" mass="170419">MASSSRKPLPPIPKPIPPPPSSPAAETMYKLSTDNRKHLQRIIQWSTEEDGLDGSWREAVEVALDELGGAIVRGGWLTGIKVCRQKVAAQRRAAAKVRRSEERNAADKARAQKPLRTIEERAKNGHKQPEECVHEELTPPVDEAQALTKLKKAATTSFLPAPILTPKHLLLTVAPHVPMRPTHDFDFEYTAPPRAIHLTTNTFSLPSHIGDDSRGTILFGFNEWPTVYEIHGIRVVGGTFKINGVSASLYQSLIKILRICIFTQLSLILEEHLLKASHIELSYPLPNPKLVQGFIESPFPLQPDRTKPQATPERKSKASGIWAFLSKKTEDLVNRAPDSLLSRTVTIDIGSMISSRLGRSSSENGGDGSGTKLFPFTLSDPASNSHVSGGRVIDDGSSNGPPFENALKKINQYRDALSTTPGIVFNYPRLILQLAEKEKQDPSRRVNGEERLGLESVLGWEGRDHRARGMIGSKGFATHQGLTVLHSSYIPIHLKHPAPAPLPEDEEEQPTPLPCIADHPITYRYFSRSLKEDRCLGEFVEEVCEVAEDSCSGSVDCEYKNGEHEERWIHNGLCVTMKTGASDWAEHGIGMWETCTVCGSKTDPGKMDAPTYLMSFGKYLEILLYSSRIRTKICEHSETDPLSISRHFAFLHHELSLTMASIGDVLEIRLPIYQVRRSDRTSREQGHQSRKNSQDDKAPQPTLEEGGEPHEVEDRDVLMTEMHHWWSDFEKYLEKLNHYLIEEVVRKALPDPPRAPSCSPATSPEVSDTEDSKTPTMRSSKLPPLPPSQSSLAPPSASSVSSDGSGTPSTPKTYIKATDLFAEVRHQFSDVKHTLFRAHHSTPSMRLNDLRRCFKYESNGAAKRLKAWQTKHAPNCNLKFEGREPEWWRSEFHVIPKSRFIVKEGEWGSMIAFTLGSIDYSQELSSMSSTLRSTSPGPALSSTPPHADPSSPVLGTSFFSSPLKAKKRAPNPDDDCPEWHEAEKCVSVITRREHPKEATGLMTYGGLRRKGTATDSSASSRFRTVSTGTSRLLNFGSNEGAIVPASAWARPAVQVNMAHADGQVSESKEASMAVEQLLFQADQKHPLKAARPGMTRRSTSATGISHSSIGMQSSKSTSGIPSNVPSTHPLARSSSTIITHRSAGLLLSDVPSGPFEKTSSPRSISMKLETSSPSSPTHQGFASSLTSTLTHAVRLALSTTGIVEDRKPPPASPPPSHHALLAATPESSQMDERPHVKYESTIANRMKFSTTVYYAKQFETLRRRCGIADDYAKSLAKTKMWNADGGKSKSSFWKSDDNRLIIKTLVSSWNVADLQVLIALSPPFFRYMDSTASNASAGAKLLGFYTVEMTNLEAGGDRQVIHVMVMENIFFNREISETYDLKGIVGRKLKNVDGKPNRTLFDYEWVQSQKTTPLFVQPHSLHVLLEAVKADAEFLAKCFIMDYSLLVGIDRSRLQLVCGLVDTIGSFSLAKTLEWKFKQSLNNSLTSGKEVTVIPPHEYQERFVRAMNCYFIPCPDKWTKPHVPNINYSSVDYLPSVI</sequence>
<evidence type="ECO:0000256" key="2">
    <source>
        <dbReference type="ARBA" id="ARBA00022840"/>
    </source>
</evidence>
<feature type="compositionally biased region" description="Low complexity" evidence="4">
    <location>
        <begin position="788"/>
        <end position="811"/>
    </location>
</feature>
<dbReference type="Pfam" id="PF01504">
    <property type="entry name" value="PIP5K"/>
    <property type="match status" value="1"/>
</dbReference>
<dbReference type="PROSITE" id="PS51455">
    <property type="entry name" value="PIPK"/>
    <property type="match status" value="1"/>
</dbReference>
<dbReference type="PANTHER" id="PTHR45748">
    <property type="entry name" value="1-PHOSPHATIDYLINOSITOL 3-PHOSPHATE 5-KINASE-RELATED"/>
    <property type="match status" value="1"/>
</dbReference>
<dbReference type="SMART" id="SM00330">
    <property type="entry name" value="PIPKc"/>
    <property type="match status" value="1"/>
</dbReference>
<feature type="domain" description="PIPK" evidence="5">
    <location>
        <begin position="1185"/>
        <end position="1511"/>
    </location>
</feature>
<dbReference type="GO" id="GO:0005524">
    <property type="term" value="F:ATP binding"/>
    <property type="evidence" value="ECO:0007669"/>
    <property type="project" value="UniProtKB-UniRule"/>
</dbReference>
<dbReference type="SUPFAM" id="SSF56104">
    <property type="entry name" value="SAICAR synthase-like"/>
    <property type="match status" value="1"/>
</dbReference>
<protein>
    <recommendedName>
        <fullName evidence="5">PIPK domain-containing protein</fullName>
    </recommendedName>
</protein>
<dbReference type="GO" id="GO:0000285">
    <property type="term" value="F:1-phosphatidylinositol-3-phosphate 5-kinase activity"/>
    <property type="evidence" value="ECO:0007669"/>
    <property type="project" value="InterPro"/>
</dbReference>
<evidence type="ECO:0000256" key="3">
    <source>
        <dbReference type="PROSITE-ProRule" id="PRU00781"/>
    </source>
</evidence>
<evidence type="ECO:0000313" key="6">
    <source>
        <dbReference type="EMBL" id="KZS95319.1"/>
    </source>
</evidence>
<feature type="region of interest" description="Disordered" evidence="4">
    <location>
        <begin position="1201"/>
        <end position="1233"/>
    </location>
</feature>
<dbReference type="STRING" id="1314777.A0A164WSM6"/>
<dbReference type="Proteomes" id="UP000076722">
    <property type="component" value="Unassembled WGS sequence"/>
</dbReference>
<reference evidence="6 7" key="1">
    <citation type="journal article" date="2016" name="Mol. Biol. Evol.">
        <title>Comparative Genomics of Early-Diverging Mushroom-Forming Fungi Provides Insights into the Origins of Lignocellulose Decay Capabilities.</title>
        <authorList>
            <person name="Nagy L.G."/>
            <person name="Riley R."/>
            <person name="Tritt A."/>
            <person name="Adam C."/>
            <person name="Daum C."/>
            <person name="Floudas D."/>
            <person name="Sun H."/>
            <person name="Yadav J.S."/>
            <person name="Pangilinan J."/>
            <person name="Larsson K.H."/>
            <person name="Matsuura K."/>
            <person name="Barry K."/>
            <person name="Labutti K."/>
            <person name="Kuo R."/>
            <person name="Ohm R.A."/>
            <person name="Bhattacharya S.S."/>
            <person name="Shirouzu T."/>
            <person name="Yoshinaga Y."/>
            <person name="Martin F.M."/>
            <person name="Grigoriev I.V."/>
            <person name="Hibbett D.S."/>
        </authorList>
    </citation>
    <scope>NUCLEOTIDE SEQUENCE [LARGE SCALE GENOMIC DNA]</scope>
    <source>
        <strain evidence="6 7">HHB9708</strain>
    </source>
</reference>